<sequence length="314" mass="35663">MSIARFGTSTSGSISALKAKITSREVKINKMMKQLNSTKPPAFAKKIMRTNVTKLRQQITKLKKVLSVKLKKKTTSPKNKLSPKNQNKLLHDSIALLTTDPVKALTQVKKILRAGHFNINAPAHRFSAGQLVGSSASWGKPCPLLTHRVNILTQVIGNKFRSDFVHSYYDERKDDFGGPIVQIQNASQDLDQPEVGKPVSVRSLIDTMRFRIIKELLAYGAEVDQDTVNLAVSMNDSFTVVELFRHTGGDWQPEYSRLMMPVLRSRFDYPYTYQEVGDQVKWKGTRGKTNVRKGVQDRSMIRDFMKDELRYQVF</sequence>
<reference evidence="1" key="1">
    <citation type="journal article" date="2020" name="Nature">
        <title>Giant virus diversity and host interactions through global metagenomics.</title>
        <authorList>
            <person name="Schulz F."/>
            <person name="Roux S."/>
            <person name="Paez-Espino D."/>
            <person name="Jungbluth S."/>
            <person name="Walsh D.A."/>
            <person name="Denef V.J."/>
            <person name="McMahon K.D."/>
            <person name="Konstantinidis K.T."/>
            <person name="Eloe-Fadrosh E.A."/>
            <person name="Kyrpides N.C."/>
            <person name="Woyke T."/>
        </authorList>
    </citation>
    <scope>NUCLEOTIDE SEQUENCE</scope>
    <source>
        <strain evidence="1">GVMAG-S-1102113-126</strain>
    </source>
</reference>
<name>A0A6C0KBH8_9ZZZZ</name>
<proteinExistence type="predicted"/>
<organism evidence="1">
    <name type="scientific">viral metagenome</name>
    <dbReference type="NCBI Taxonomy" id="1070528"/>
    <lineage>
        <taxon>unclassified sequences</taxon>
        <taxon>metagenomes</taxon>
        <taxon>organismal metagenomes</taxon>
    </lineage>
</organism>
<dbReference type="AlphaFoldDB" id="A0A6C0KBH8"/>
<protein>
    <submittedName>
        <fullName evidence="1">Uncharacterized protein</fullName>
    </submittedName>
</protein>
<evidence type="ECO:0000313" key="1">
    <source>
        <dbReference type="EMBL" id="QHU14753.1"/>
    </source>
</evidence>
<accession>A0A6C0KBH8</accession>
<dbReference type="EMBL" id="MN740846">
    <property type="protein sequence ID" value="QHU14753.1"/>
    <property type="molecule type" value="Genomic_DNA"/>
</dbReference>